<keyword evidence="3" id="KW-0597">Phosphoprotein</keyword>
<dbReference type="NCBIfam" id="TIGR01733">
    <property type="entry name" value="AA-adenyl-dom"/>
    <property type="match status" value="2"/>
</dbReference>
<evidence type="ECO:0000256" key="2">
    <source>
        <dbReference type="ARBA" id="ARBA00022450"/>
    </source>
</evidence>
<dbReference type="Proteomes" id="UP001271640">
    <property type="component" value="Unassembled WGS sequence"/>
</dbReference>
<dbReference type="Gene3D" id="3.30.559.30">
    <property type="entry name" value="Nonribosomal peptide synthetase, condensation domain"/>
    <property type="match status" value="1"/>
</dbReference>
<keyword evidence="6" id="KW-1185">Reference proteome</keyword>
<evidence type="ECO:0000313" key="5">
    <source>
        <dbReference type="EMBL" id="MDX7998281.1"/>
    </source>
</evidence>
<comment type="cofactor">
    <cofactor evidence="1">
        <name>pantetheine 4'-phosphate</name>
        <dbReference type="ChEBI" id="CHEBI:47942"/>
    </cofactor>
</comment>
<dbReference type="Pfam" id="PF13193">
    <property type="entry name" value="AMP-binding_C"/>
    <property type="match status" value="2"/>
</dbReference>
<dbReference type="InterPro" id="IPR029058">
    <property type="entry name" value="AB_hydrolase_fold"/>
</dbReference>
<evidence type="ECO:0000256" key="3">
    <source>
        <dbReference type="ARBA" id="ARBA00022553"/>
    </source>
</evidence>
<dbReference type="Pfam" id="PF00550">
    <property type="entry name" value="PP-binding"/>
    <property type="match status" value="2"/>
</dbReference>
<dbReference type="SUPFAM" id="SSF47336">
    <property type="entry name" value="ACP-like"/>
    <property type="match status" value="2"/>
</dbReference>
<proteinExistence type="predicted"/>
<dbReference type="InterPro" id="IPR001031">
    <property type="entry name" value="Thioesterase"/>
</dbReference>
<keyword evidence="2" id="KW-0596">Phosphopantetheine</keyword>
<organism evidence="5 6">
    <name type="scientific">Xenorhabdus littoralis</name>
    <dbReference type="NCBI Taxonomy" id="2582835"/>
    <lineage>
        <taxon>Bacteria</taxon>
        <taxon>Pseudomonadati</taxon>
        <taxon>Pseudomonadota</taxon>
        <taxon>Gammaproteobacteria</taxon>
        <taxon>Enterobacterales</taxon>
        <taxon>Morganellaceae</taxon>
        <taxon>Xenorhabdus</taxon>
    </lineage>
</organism>
<dbReference type="InterPro" id="IPR020806">
    <property type="entry name" value="PKS_PP-bd"/>
</dbReference>
<dbReference type="RefSeq" id="WP_419836296.1">
    <property type="nucleotide sequence ID" value="NZ_VCDP01000010.1"/>
</dbReference>
<sequence>LAHQLIALGVEPDQRVAICVTRSPAMVVGVLAVLKAGGAYVPLDPAYPSERLGQSLMDAAPAIVLADNLGRTTLGEQALAGRRIFDPNILPEQPDTNPQIAGLTSRHLAYVIYTSGSTGLPKGVAIEHRNAVNFLTWAKQAFSREELEHTLFSTSLNFDLAVYECFAPLISGGTVYLVADVLSLITTKQTVSLINTVPSAITHMIETDTIPTTIHTINLAGEALKPHIVEQLFARTEVQDVCNLYGPSETTTYSTWVRMNRSTGVTTHIGRPIANTQIYILDPHAEPAPIGVIGEIYIGGTSVARGYLNRPELTAKHFLPNPFDEEPEARMYKTGDLARWLPDGNIEYLGRNDQQVKIRGFRIEPGEIEVRLMEHPAVREAVVLALGEVQDKRLVAYVVAETAEADTGLVSNLRIHLSAVLPDYMVPAAFVRLEAFPLTPNGKLDRRALPAPDSEAFARQSYEAPQGEMETALAAIWRDVLGIEQISRHDNFFALGGHSLLAVRVMNRIAALGAELPLTELFISPSLIALAEAIQARIDSQHSTLPAIMPVSREGILPLSFAQQRLWFLAQLDDISETYHLSIALRLRGQLDIAAWQQALNALFARHEALRSVFVSVDGQPQVKLLATDNGLPLTQHDLRGYPDTETTLKQLCGEAASAPFELSRSPLIRAALIRLADDEYQFLLTQHHIVSDGWSVNILIRELNALYTACLAGQPDPLPPLMIQYPDYAVWQRQWFSAERIQVQSDYWRTMLADAPVLLDLPTDRPRPPVQSFTGQFLPINLDTELTGALKRLSEQQGCTLFMTLLSAWSVVLSRLSGQTDIIIGTPSAGRNRQEVEPLIGFFVNTLALRLAISGELTVAELLAQTKQTALAAQANQDLPFEQVVEIVQPPRRLAHTPLFQVMFAWQNNESTDWELPGLAVSPVEQAQDARDAQDIINIVKFDLELNLSEEGDRIVGALRYATALFDKPTIERHINYLHKVLQAMVGSSQRRLGEIDILLPAERRLLLETWNATDIVYPEQLCTHQLFELQAENTPDAPALMHEGQTLSYAELNVRANQLARQLIVLGVKPEQRVAICVTRSPIMVVALLAVLKAGGAYVPLDPAYPSGRLGQSLVDADPAIVLADHIGRTALGERALAGRTVLDPNTRVNQPDSNPQIAGLTSRHLAYVIYTSGSTGTPKGVMVEHRSVVNLALAQITRFNVDETSRILQFVSLGFDVSVSEIMTALSAGACLVIPDDSVRQDSHCFWHYLEKHAVTHACLTPALLRDGADLASLTVKPTLILGGETPSAVLLRALCERVTLFNDYGPTEVTVCAMAWRCPSDYSDTRVLIGRPTANTRGYLLNADGQPVPLGSVGELYIGGAGVARGYLNRPELTAERFLVDPFSNTPDARMYRTGDLARYLPDGNLEFLGRNDQQVKIRGFRIEPGEIEVRLMEHPVVNDAVVLTLGEGAEKRLVAYVVAQADTGLVNSLRDHLSTVLPDYMVPAAFVRLDSLPLSPNGKLDRRALPAPDDESFARQVYAAPQGENELVLAAIWCELLGIEQVSRYDSFFALGGHSLLAMRMIDLAATLGMVFTLNDLFQFPELAELAAKTSSNLMSQPQNSAISIRSAGTGLPLFFVPTGMGDHSYAFVLAQHLPPDYPIYTLPWPSISETPMSTMEEQAARMITLMKAVQPTGPYRMSGYSSGGVLAYVIAQQLLSAGEQVNFLGLIDTSAPHLLRKEVKQPKYHFFTRLAWRSGEEHSETLAELYQQIDVLNLVQFIEAAQELALYPANPCADVIAKRWEQIVRYGQIVADYEPPALAITLHQFYATEPVPGTSFVSDEKSESASIDPSLGWTEIIPETSLQLIAIPGNHVSLMEDNEHRIVLAEALNNLLTTSYGDNA</sequence>
<dbReference type="InterPro" id="IPR020802">
    <property type="entry name" value="TesA-like"/>
</dbReference>
<dbReference type="PROSITE" id="PS50075">
    <property type="entry name" value="CARRIER"/>
    <property type="match status" value="2"/>
</dbReference>
<evidence type="ECO:0000313" key="6">
    <source>
        <dbReference type="Proteomes" id="UP001271640"/>
    </source>
</evidence>
<dbReference type="PANTHER" id="PTHR45527:SF1">
    <property type="entry name" value="FATTY ACID SYNTHASE"/>
    <property type="match status" value="1"/>
</dbReference>
<dbReference type="InterPro" id="IPR020845">
    <property type="entry name" value="AMP-binding_CS"/>
</dbReference>
<evidence type="ECO:0000259" key="4">
    <source>
        <dbReference type="PROSITE" id="PS50075"/>
    </source>
</evidence>
<dbReference type="CDD" id="cd05930">
    <property type="entry name" value="A_NRPS"/>
    <property type="match status" value="1"/>
</dbReference>
<dbReference type="Gene3D" id="3.40.50.980">
    <property type="match status" value="4"/>
</dbReference>
<dbReference type="Gene3D" id="3.30.559.10">
    <property type="entry name" value="Chloramphenicol acetyltransferase-like domain"/>
    <property type="match status" value="1"/>
</dbReference>
<dbReference type="InterPro" id="IPR006162">
    <property type="entry name" value="Ppantetheine_attach_site"/>
</dbReference>
<dbReference type="InterPro" id="IPR010071">
    <property type="entry name" value="AA_adenyl_dom"/>
</dbReference>
<dbReference type="Gene3D" id="2.30.38.10">
    <property type="entry name" value="Luciferase, Domain 3"/>
    <property type="match status" value="2"/>
</dbReference>
<gene>
    <name evidence="5" type="ORF">FE394_03490</name>
</gene>
<dbReference type="NCBIfam" id="NF003417">
    <property type="entry name" value="PRK04813.1"/>
    <property type="match status" value="2"/>
</dbReference>
<dbReference type="Gene3D" id="3.40.50.1820">
    <property type="entry name" value="alpha/beta hydrolase"/>
    <property type="match status" value="1"/>
</dbReference>
<dbReference type="Gene3D" id="1.10.1200.10">
    <property type="entry name" value="ACP-like"/>
    <property type="match status" value="2"/>
</dbReference>
<feature type="domain" description="Carrier" evidence="4">
    <location>
        <begin position="1525"/>
        <end position="1599"/>
    </location>
</feature>
<dbReference type="InterPro" id="IPR045851">
    <property type="entry name" value="AMP-bd_C_sf"/>
</dbReference>
<dbReference type="InterPro" id="IPR023213">
    <property type="entry name" value="CAT-like_dom_sf"/>
</dbReference>
<comment type="caution">
    <text evidence="5">The sequence shown here is derived from an EMBL/GenBank/DDBJ whole genome shotgun (WGS) entry which is preliminary data.</text>
</comment>
<dbReference type="PANTHER" id="PTHR45527">
    <property type="entry name" value="NONRIBOSOMAL PEPTIDE SYNTHETASE"/>
    <property type="match status" value="1"/>
</dbReference>
<dbReference type="CDD" id="cd19531">
    <property type="entry name" value="LCL_NRPS-like"/>
    <property type="match status" value="1"/>
</dbReference>
<dbReference type="SMART" id="SM00824">
    <property type="entry name" value="PKS_TE"/>
    <property type="match status" value="1"/>
</dbReference>
<dbReference type="EMBL" id="VCDP01000010">
    <property type="protein sequence ID" value="MDX7998281.1"/>
    <property type="molecule type" value="Genomic_DNA"/>
</dbReference>
<dbReference type="SUPFAM" id="SSF52777">
    <property type="entry name" value="CoA-dependent acyltransferases"/>
    <property type="match status" value="2"/>
</dbReference>
<dbReference type="InterPro" id="IPR025110">
    <property type="entry name" value="AMP-bd_C"/>
</dbReference>
<name>A0ABU4SI62_9GAMM</name>
<dbReference type="InterPro" id="IPR009081">
    <property type="entry name" value="PP-bd_ACP"/>
</dbReference>
<dbReference type="Pfam" id="PF00668">
    <property type="entry name" value="Condensation"/>
    <property type="match status" value="1"/>
</dbReference>
<dbReference type="Gene3D" id="3.30.300.30">
    <property type="match status" value="2"/>
</dbReference>
<feature type="domain" description="Carrier" evidence="4">
    <location>
        <begin position="464"/>
        <end position="538"/>
    </location>
</feature>
<reference evidence="6" key="1">
    <citation type="journal article" date="2024" name="Toxins">
        <title>Genome Sequence Analysis of Native Xenorhabdus Strains Isolated from Entomopathogenic Nematodes in Argentina.</title>
        <authorList>
            <person name="Palma L."/>
            <person name="Frizzo L."/>
            <person name="Kaiser S."/>
            <person name="Berry C."/>
            <person name="Caballero P."/>
            <person name="Bode H.B."/>
            <person name="Del Valle E.E."/>
        </authorList>
    </citation>
    <scope>NUCLEOTIDE SEQUENCE [LARGE SCALE GENOMIC DNA]</scope>
    <source>
        <strain evidence="6">Reich</strain>
    </source>
</reference>
<dbReference type="Pfam" id="PF00975">
    <property type="entry name" value="Thioesterase"/>
    <property type="match status" value="1"/>
</dbReference>
<evidence type="ECO:0000256" key="1">
    <source>
        <dbReference type="ARBA" id="ARBA00001957"/>
    </source>
</evidence>
<dbReference type="InterPro" id="IPR000873">
    <property type="entry name" value="AMP-dep_synth/lig_dom"/>
</dbReference>
<dbReference type="PROSITE" id="PS00455">
    <property type="entry name" value="AMP_BINDING"/>
    <property type="match status" value="2"/>
</dbReference>
<dbReference type="InterPro" id="IPR036736">
    <property type="entry name" value="ACP-like_sf"/>
</dbReference>
<dbReference type="SUPFAM" id="SSF53474">
    <property type="entry name" value="alpha/beta-Hydrolases"/>
    <property type="match status" value="1"/>
</dbReference>
<dbReference type="InterPro" id="IPR001242">
    <property type="entry name" value="Condensation_dom"/>
</dbReference>
<dbReference type="SMART" id="SM00823">
    <property type="entry name" value="PKS_PP"/>
    <property type="match status" value="2"/>
</dbReference>
<dbReference type="PROSITE" id="PS00012">
    <property type="entry name" value="PHOSPHOPANTETHEINE"/>
    <property type="match status" value="1"/>
</dbReference>
<dbReference type="SUPFAM" id="SSF56801">
    <property type="entry name" value="Acetyl-CoA synthetase-like"/>
    <property type="match status" value="2"/>
</dbReference>
<feature type="non-terminal residue" evidence="5">
    <location>
        <position position="1"/>
    </location>
</feature>
<accession>A0ABU4SI62</accession>
<dbReference type="Pfam" id="PF00501">
    <property type="entry name" value="AMP-binding"/>
    <property type="match status" value="2"/>
</dbReference>
<protein>
    <submittedName>
        <fullName evidence="5">Amino acid adenylation domain-containing protein</fullName>
    </submittedName>
</protein>